<protein>
    <submittedName>
        <fullName evidence="5">Transcription/translation regulatory transformer protein RfaH</fullName>
    </submittedName>
</protein>
<dbReference type="InterPro" id="IPR036735">
    <property type="entry name" value="NGN_dom_sf"/>
</dbReference>
<dbReference type="InterPro" id="IPR010215">
    <property type="entry name" value="Transcription_antiterm_RfaH"/>
</dbReference>
<evidence type="ECO:0000313" key="6">
    <source>
        <dbReference type="Proteomes" id="UP000292544"/>
    </source>
</evidence>
<feature type="domain" description="NusG-like N-terminal" evidence="4">
    <location>
        <begin position="19"/>
        <end position="118"/>
    </location>
</feature>
<dbReference type="NCBIfam" id="TIGR01955">
    <property type="entry name" value="RfaH"/>
    <property type="match status" value="1"/>
</dbReference>
<evidence type="ECO:0000256" key="3">
    <source>
        <dbReference type="ARBA" id="ARBA00023163"/>
    </source>
</evidence>
<gene>
    <name evidence="5" type="primary">rfaH</name>
    <name evidence="5" type="ORF">EXY25_18540</name>
</gene>
<dbReference type="PANTHER" id="PTHR30265:SF7">
    <property type="entry name" value="TRANSCRIPTION ANTITERMINATION PROTEIN RFAH"/>
    <property type="match status" value="1"/>
</dbReference>
<reference evidence="6" key="1">
    <citation type="submission" date="2019-02" db="EMBL/GenBank/DDBJ databases">
        <title>Draft genome sequence of Muricauda sp. 176CP4-71.</title>
        <authorList>
            <person name="Park J.-S."/>
        </authorList>
    </citation>
    <scope>NUCLEOTIDE SEQUENCE [LARGE SCALE GENOMIC DNA]</scope>
    <source>
        <strain evidence="6">176GS2-150</strain>
    </source>
</reference>
<keyword evidence="1" id="KW-0889">Transcription antitermination</keyword>
<evidence type="ECO:0000256" key="1">
    <source>
        <dbReference type="ARBA" id="ARBA00022814"/>
    </source>
</evidence>
<dbReference type="PANTHER" id="PTHR30265">
    <property type="entry name" value="RHO-INTERACTING TRANSCRIPTION TERMINATION FACTOR NUSG"/>
    <property type="match status" value="1"/>
</dbReference>
<dbReference type="Proteomes" id="UP000292544">
    <property type="component" value="Unassembled WGS sequence"/>
</dbReference>
<dbReference type="NCBIfam" id="NF006534">
    <property type="entry name" value="PRK09014.1"/>
    <property type="match status" value="1"/>
</dbReference>
<accession>A0ABY1WK75</accession>
<dbReference type="InterPro" id="IPR043425">
    <property type="entry name" value="NusG-like"/>
</dbReference>
<organism evidence="5 6">
    <name type="scientific">Corallincola spongiicola</name>
    <dbReference type="NCBI Taxonomy" id="2520508"/>
    <lineage>
        <taxon>Bacteria</taxon>
        <taxon>Pseudomonadati</taxon>
        <taxon>Pseudomonadota</taxon>
        <taxon>Gammaproteobacteria</taxon>
        <taxon>Alteromonadales</taxon>
        <taxon>Psychromonadaceae</taxon>
        <taxon>Corallincola</taxon>
    </lineage>
</organism>
<proteinExistence type="predicted"/>
<dbReference type="InterPro" id="IPR006645">
    <property type="entry name" value="NGN-like_dom"/>
</dbReference>
<sequence>MDRCSDPQAKEFCLSSVQLENWFLLKVKARQEQRAVDNLELQLVEAYFPKITVTKISRGKRTAASEALFPGYIFARFNPQLIALTTIQSTRGVSAVVRFGNHLSSVPDQLIDEIKQRCGEMVAQIDASAPQSGDKVVITDGSLKGLDALYQLEDGEQRAFVLIDLLGKQQRVSVENIHLQKQ</sequence>
<dbReference type="Gene3D" id="3.30.70.940">
    <property type="entry name" value="NusG, N-terminal domain"/>
    <property type="match status" value="1"/>
</dbReference>
<keyword evidence="6" id="KW-1185">Reference proteome</keyword>
<keyword evidence="2" id="KW-0805">Transcription regulation</keyword>
<comment type="caution">
    <text evidence="5">The sequence shown here is derived from an EMBL/GenBank/DDBJ whole genome shotgun (WGS) entry which is preliminary data.</text>
</comment>
<dbReference type="SMART" id="SM00738">
    <property type="entry name" value="NGN"/>
    <property type="match status" value="1"/>
</dbReference>
<keyword evidence="3" id="KW-0804">Transcription</keyword>
<evidence type="ECO:0000259" key="4">
    <source>
        <dbReference type="SMART" id="SM00738"/>
    </source>
</evidence>
<evidence type="ECO:0000313" key="5">
    <source>
        <dbReference type="EMBL" id="TAA39579.1"/>
    </source>
</evidence>
<dbReference type="CDD" id="cd09892">
    <property type="entry name" value="NGN_SP_RfaH"/>
    <property type="match status" value="1"/>
</dbReference>
<dbReference type="SUPFAM" id="SSF82679">
    <property type="entry name" value="N-utilization substance G protein NusG, N-terminal domain"/>
    <property type="match status" value="1"/>
</dbReference>
<evidence type="ECO:0000256" key="2">
    <source>
        <dbReference type="ARBA" id="ARBA00023015"/>
    </source>
</evidence>
<dbReference type="Pfam" id="PF02357">
    <property type="entry name" value="NusG"/>
    <property type="match status" value="1"/>
</dbReference>
<dbReference type="EMBL" id="SHLY01000011">
    <property type="protein sequence ID" value="TAA39579.1"/>
    <property type="molecule type" value="Genomic_DNA"/>
</dbReference>
<name>A0ABY1WK75_9GAMM</name>